<keyword evidence="13" id="KW-1185">Reference proteome</keyword>
<gene>
    <name evidence="12" type="ORF">BD324DRAFT_603832</name>
</gene>
<evidence type="ECO:0000256" key="4">
    <source>
        <dbReference type="ARBA" id="ARBA00023015"/>
    </source>
</evidence>
<comment type="similarity">
    <text evidence="2 9">Belongs to the Mediator complex subunit 14 family.</text>
</comment>
<comment type="caution">
    <text evidence="12">The sequence shown here is derived from an EMBL/GenBank/DDBJ whole genome shotgun (WGS) entry which is preliminary data.</text>
</comment>
<dbReference type="GO" id="GO:0070847">
    <property type="term" value="C:core mediator complex"/>
    <property type="evidence" value="ECO:0007669"/>
    <property type="project" value="TreeGrafter"/>
</dbReference>
<evidence type="ECO:0000313" key="13">
    <source>
        <dbReference type="Proteomes" id="UP000193218"/>
    </source>
</evidence>
<name>A0A1Y1UAD7_9TREE</name>
<dbReference type="InterPro" id="IPR013947">
    <property type="entry name" value="Mediator_Med14"/>
</dbReference>
<dbReference type="OrthoDB" id="205099at2759"/>
<evidence type="ECO:0000256" key="7">
    <source>
        <dbReference type="ARBA" id="ARBA00023242"/>
    </source>
</evidence>
<keyword evidence="5 9" id="KW-0010">Activator</keyword>
<comment type="function">
    <text evidence="9">Component of the Mediator complex, a coactivator involved in the regulated transcription of nearly all RNA polymerase II-dependent genes. Mediator functions as a bridge to convey information from gene-specific regulatory proteins to the basal RNA polymerase II transcription machinery. Mediator is recruited to promoters by direct interactions with regulatory proteins and serves as a scaffold for the assembly of a functional preinitiation complex with RNA polymerase II and the general transcription factors.</text>
</comment>
<dbReference type="GeneID" id="33555772"/>
<evidence type="ECO:0000256" key="10">
    <source>
        <dbReference type="SAM" id="MobiDB-lite"/>
    </source>
</evidence>
<feature type="domain" description="Mediator complex subunit MED14 N-terminal" evidence="11">
    <location>
        <begin position="215"/>
        <end position="328"/>
    </location>
</feature>
<dbReference type="AlphaFoldDB" id="A0A1Y1UAD7"/>
<evidence type="ECO:0000256" key="8">
    <source>
        <dbReference type="ARBA" id="ARBA00032007"/>
    </source>
</evidence>
<protein>
    <recommendedName>
        <fullName evidence="3 9">Mediator of RNA polymerase II transcription subunit 14</fullName>
    </recommendedName>
    <alternativeName>
        <fullName evidence="8 9">Mediator complex subunit 14</fullName>
    </alternativeName>
</protein>
<dbReference type="GO" id="GO:0003712">
    <property type="term" value="F:transcription coregulator activity"/>
    <property type="evidence" value="ECO:0007669"/>
    <property type="project" value="UniProtKB-UniRule"/>
</dbReference>
<evidence type="ECO:0000256" key="6">
    <source>
        <dbReference type="ARBA" id="ARBA00023163"/>
    </source>
</evidence>
<dbReference type="GO" id="GO:0016592">
    <property type="term" value="C:mediator complex"/>
    <property type="evidence" value="ECO:0007669"/>
    <property type="project" value="UniProtKB-UniRule"/>
</dbReference>
<sequence length="1261" mass="138171">MSNPNVTMEPTYQNGSMVASTSKVNTVESNGHIDLSEPMMDGPKPTTVHPHNPQLGPEPWFTYPTPTPSQLEQDLPPYDEIEGVPLGLVLDRVVRKGYGDMKTLLGQTLPSATTKNRPRHVIEYAKSQRQAVLKYLAVLRWKMAVDIDIPGPSTASHPHPLAQHAYNANSHPTPSFPTPHSIGESSNTSPSAEVISGKGKGRATEDDGAVMPRGKVTDAKRITHFMEHQNRQHEQAIGHVQHVAKMIEALRERNPDLLTAIALLETGTYSRLPTALTESFAPLVPLTNRKILRTLRKLNRSLLYRLKCVDYVPPELIIRAVRDGKVYVAGGGNHGWRASLTMVANGDGGEDSRWWLTGIEWGWRYKGRGVHDPGGVGGFRKVTGEARQGILEVVNEEILRPREEHGDIGDNEDPAVATDHSADRKVDAPFVRLVNFIEHLNLTQQLEALYLEAMRLNQGRWRSSLQVEMKRDESVLIVRYWIRPRPTAPPNAAQPKRGQDSRYIFGGTLSIAVAETGKPSMLNDLFCGIQTGGVIPSERVLNLRLDVKWEIGEAGSAGTLKAGEVMDSSSLRIDSSNLSLEDALNTAARAHATHLLQAYTSSLDISRLTLLPLKPPNLITHPASQGLNDEPIDHYAIPLPSKQGDSALKITVSPFNGYIEIADETGNEGRTLRARMATISVNESKLRMTDDLVRLITAIITENLENQMRQLGWIPVRRLPIRYQDLPKNDLFPASSVFVPLPTSTLHHLVAKVTPAGIVFELLRLVRTPSDGGVMKFAIGDRSVLDMARLKARRPRGSVDRGVEAAGATVADPTGVNALLSAVGQDTPASPSESSFEIANRDLMDMYIFSNALVAQTIIEQQLKDRSIPYTLQYPPITGKGAPKSSSAVAGMIPALCVNTRDLLKDARVAEVAMPRVYIQIRDWWKGHQCQVVTVVQLRHRPSLASAATSPLPPTVSVPSTASNSDSITLDPSSSIVRFRENDISRCVPSFLEEWERLSKVLVVAGEVNRLNKSAPFKHLKMLAFDLCTATLSYAPGYSCSITYTPSDDSYEVSFSTTTGTDGEVLSESAKNPHEMLQDLFSHKLNELSKARNVKISLAKAFCELLCNTLPILLTINNLRSTSRDFPKLVVRSISAYRLVWDVDAKRYALDVSLARSNRCIVSDGSIDTLDTSCGPLTPIPGFEQHTMGIKTEFEGGIAAEGAGEGEGEGEGEEGGQEKRKESERLVLLDEGRAILCPVHLVSQVMTSLAAAIETSVGYRG</sequence>
<feature type="compositionally biased region" description="Low complexity" evidence="10">
    <location>
        <begin position="170"/>
        <end position="181"/>
    </location>
</feature>
<dbReference type="GO" id="GO:0006357">
    <property type="term" value="P:regulation of transcription by RNA polymerase II"/>
    <property type="evidence" value="ECO:0007669"/>
    <property type="project" value="InterPro"/>
</dbReference>
<evidence type="ECO:0000256" key="5">
    <source>
        <dbReference type="ARBA" id="ARBA00023159"/>
    </source>
</evidence>
<dbReference type="PANTHER" id="PTHR12809:SF2">
    <property type="entry name" value="MEDIATOR OF RNA POLYMERASE II TRANSCRIPTION SUBUNIT 14"/>
    <property type="match status" value="1"/>
</dbReference>
<dbReference type="EMBL" id="NBSH01000012">
    <property type="protein sequence ID" value="ORX34998.1"/>
    <property type="molecule type" value="Genomic_DNA"/>
</dbReference>
<feature type="region of interest" description="Disordered" evidence="10">
    <location>
        <begin position="402"/>
        <end position="421"/>
    </location>
</feature>
<reference evidence="12 13" key="1">
    <citation type="submission" date="2017-03" db="EMBL/GenBank/DDBJ databases">
        <title>Widespread Adenine N6-methylation of Active Genes in Fungi.</title>
        <authorList>
            <consortium name="DOE Joint Genome Institute"/>
            <person name="Mondo S.J."/>
            <person name="Dannebaum R.O."/>
            <person name="Kuo R.C."/>
            <person name="Louie K.B."/>
            <person name="Bewick A.J."/>
            <person name="Labutti K."/>
            <person name="Haridas S."/>
            <person name="Kuo A."/>
            <person name="Salamov A."/>
            <person name="Ahrendt S.R."/>
            <person name="Lau R."/>
            <person name="Bowen B.P."/>
            <person name="Lipzen A."/>
            <person name="Sullivan W."/>
            <person name="Andreopoulos W.B."/>
            <person name="Clum A."/>
            <person name="Lindquist E."/>
            <person name="Daum C."/>
            <person name="Northen T.R."/>
            <person name="Ramamoorthy G."/>
            <person name="Schmitz R.J."/>
            <person name="Gryganskyi A."/>
            <person name="Culley D."/>
            <person name="Magnuson J."/>
            <person name="James T.Y."/>
            <person name="O'Malley M.A."/>
            <person name="Stajich J.E."/>
            <person name="Spatafora J.W."/>
            <person name="Visel A."/>
            <person name="Grigoriev I.V."/>
        </authorList>
    </citation>
    <scope>NUCLEOTIDE SEQUENCE [LARGE SCALE GENOMIC DNA]</scope>
    <source>
        <strain evidence="12 13">NRRL Y-17943</strain>
    </source>
</reference>
<evidence type="ECO:0000256" key="9">
    <source>
        <dbReference type="RuleBase" id="RU365082"/>
    </source>
</evidence>
<dbReference type="InterPro" id="IPR055122">
    <property type="entry name" value="Med14_N"/>
</dbReference>
<comment type="subunit">
    <text evidence="9">Component of the Mediator complex.</text>
</comment>
<accession>A0A1Y1UAD7</accession>
<evidence type="ECO:0000259" key="11">
    <source>
        <dbReference type="Pfam" id="PF08638"/>
    </source>
</evidence>
<keyword evidence="4 9" id="KW-0805">Transcription regulation</keyword>
<feature type="compositionally biased region" description="Acidic residues" evidence="10">
    <location>
        <begin position="1204"/>
        <end position="1215"/>
    </location>
</feature>
<organism evidence="12 13">
    <name type="scientific">Kockovaella imperatae</name>
    <dbReference type="NCBI Taxonomy" id="4999"/>
    <lineage>
        <taxon>Eukaryota</taxon>
        <taxon>Fungi</taxon>
        <taxon>Dikarya</taxon>
        <taxon>Basidiomycota</taxon>
        <taxon>Agaricomycotina</taxon>
        <taxon>Tremellomycetes</taxon>
        <taxon>Tremellales</taxon>
        <taxon>Cuniculitremaceae</taxon>
        <taxon>Kockovaella</taxon>
    </lineage>
</organism>
<keyword evidence="7 9" id="KW-0539">Nucleus</keyword>
<evidence type="ECO:0000313" key="12">
    <source>
        <dbReference type="EMBL" id="ORX34998.1"/>
    </source>
</evidence>
<dbReference type="Pfam" id="PF08638">
    <property type="entry name" value="Med14"/>
    <property type="match status" value="1"/>
</dbReference>
<evidence type="ECO:0000256" key="1">
    <source>
        <dbReference type="ARBA" id="ARBA00004123"/>
    </source>
</evidence>
<feature type="region of interest" description="Disordered" evidence="10">
    <location>
        <begin position="1200"/>
        <end position="1222"/>
    </location>
</feature>
<dbReference type="PANTHER" id="PTHR12809">
    <property type="entry name" value="MEDIATOR COMPLEX SUBUNIT"/>
    <property type="match status" value="1"/>
</dbReference>
<comment type="subcellular location">
    <subcellularLocation>
        <location evidence="1 9">Nucleus</location>
    </subcellularLocation>
</comment>
<proteinExistence type="inferred from homology"/>
<evidence type="ECO:0000256" key="2">
    <source>
        <dbReference type="ARBA" id="ARBA00007813"/>
    </source>
</evidence>
<feature type="region of interest" description="Disordered" evidence="10">
    <location>
        <begin position="155"/>
        <end position="210"/>
    </location>
</feature>
<dbReference type="STRING" id="4999.A0A1Y1UAD7"/>
<keyword evidence="6 9" id="KW-0804">Transcription</keyword>
<dbReference type="RefSeq" id="XP_021869214.1">
    <property type="nucleotide sequence ID" value="XM_022013964.1"/>
</dbReference>
<dbReference type="Proteomes" id="UP000193218">
    <property type="component" value="Unassembled WGS sequence"/>
</dbReference>
<dbReference type="InParanoid" id="A0A1Y1UAD7"/>
<evidence type="ECO:0000256" key="3">
    <source>
        <dbReference type="ARBA" id="ARBA00019619"/>
    </source>
</evidence>